<protein>
    <submittedName>
        <fullName evidence="2">Uncharacterized protein</fullName>
    </submittedName>
</protein>
<dbReference type="Proteomes" id="UP000243459">
    <property type="component" value="Chromosome 7"/>
</dbReference>
<feature type="compositionally biased region" description="Basic residues" evidence="1">
    <location>
        <begin position="114"/>
        <end position="123"/>
    </location>
</feature>
<reference evidence="3" key="1">
    <citation type="journal article" date="2017" name="Nat. Commun.">
        <title>The asparagus genome sheds light on the origin and evolution of a young Y chromosome.</title>
        <authorList>
            <person name="Harkess A."/>
            <person name="Zhou J."/>
            <person name="Xu C."/>
            <person name="Bowers J.E."/>
            <person name="Van der Hulst R."/>
            <person name="Ayyampalayam S."/>
            <person name="Mercati F."/>
            <person name="Riccardi P."/>
            <person name="McKain M.R."/>
            <person name="Kakrana A."/>
            <person name="Tang H."/>
            <person name="Ray J."/>
            <person name="Groenendijk J."/>
            <person name="Arikit S."/>
            <person name="Mathioni S.M."/>
            <person name="Nakano M."/>
            <person name="Shan H."/>
            <person name="Telgmann-Rauber A."/>
            <person name="Kanno A."/>
            <person name="Yue Z."/>
            <person name="Chen H."/>
            <person name="Li W."/>
            <person name="Chen Y."/>
            <person name="Xu X."/>
            <person name="Zhang Y."/>
            <person name="Luo S."/>
            <person name="Chen H."/>
            <person name="Gao J."/>
            <person name="Mao Z."/>
            <person name="Pires J.C."/>
            <person name="Luo M."/>
            <person name="Kudrna D."/>
            <person name="Wing R.A."/>
            <person name="Meyers B.C."/>
            <person name="Yi K."/>
            <person name="Kong H."/>
            <person name="Lavrijsen P."/>
            <person name="Sunseri F."/>
            <person name="Falavigna A."/>
            <person name="Ye Y."/>
            <person name="Leebens-Mack J.H."/>
            <person name="Chen G."/>
        </authorList>
    </citation>
    <scope>NUCLEOTIDE SEQUENCE [LARGE SCALE GENOMIC DNA]</scope>
    <source>
        <strain evidence="3">cv. DH0086</strain>
    </source>
</reference>
<feature type="compositionally biased region" description="Low complexity" evidence="1">
    <location>
        <begin position="97"/>
        <end position="112"/>
    </location>
</feature>
<name>A0A5P1EJ64_ASPOF</name>
<feature type="compositionally biased region" description="Polar residues" evidence="1">
    <location>
        <begin position="84"/>
        <end position="96"/>
    </location>
</feature>
<evidence type="ECO:0000313" key="3">
    <source>
        <dbReference type="Proteomes" id="UP000243459"/>
    </source>
</evidence>
<dbReference type="AlphaFoldDB" id="A0A5P1EJ64"/>
<dbReference type="Gramene" id="ONK64641">
    <property type="protein sequence ID" value="ONK64641"/>
    <property type="gene ID" value="A4U43_C07F28280"/>
</dbReference>
<organism evidence="2 3">
    <name type="scientific">Asparagus officinalis</name>
    <name type="common">Garden asparagus</name>
    <dbReference type="NCBI Taxonomy" id="4686"/>
    <lineage>
        <taxon>Eukaryota</taxon>
        <taxon>Viridiplantae</taxon>
        <taxon>Streptophyta</taxon>
        <taxon>Embryophyta</taxon>
        <taxon>Tracheophyta</taxon>
        <taxon>Spermatophyta</taxon>
        <taxon>Magnoliopsida</taxon>
        <taxon>Liliopsida</taxon>
        <taxon>Asparagales</taxon>
        <taxon>Asparagaceae</taxon>
        <taxon>Asparagoideae</taxon>
        <taxon>Asparagus</taxon>
    </lineage>
</organism>
<accession>A0A5P1EJ64</accession>
<feature type="region of interest" description="Disordered" evidence="1">
    <location>
        <begin position="42"/>
        <end position="123"/>
    </location>
</feature>
<keyword evidence="3" id="KW-1185">Reference proteome</keyword>
<evidence type="ECO:0000256" key="1">
    <source>
        <dbReference type="SAM" id="MobiDB-lite"/>
    </source>
</evidence>
<gene>
    <name evidence="2" type="ORF">A4U43_C07F28280</name>
</gene>
<dbReference type="EMBL" id="CM007387">
    <property type="protein sequence ID" value="ONK64641.1"/>
    <property type="molecule type" value="Genomic_DNA"/>
</dbReference>
<sequence length="150" mass="17044">MVGSEIDDEAVEFSIVFGFRFGWVRRENEDWGKFRERERDIKSSLENVKQVRPVHSLGTDAGTKPEPGNHLASNGKSPMHFSFSFGSCSQTRNPNASPSSSSSLLIHSSSRSKQLPRKRDRRLRSRFLAKISSRLDPQIRGLDSEFKSQF</sequence>
<proteinExistence type="predicted"/>
<evidence type="ECO:0000313" key="2">
    <source>
        <dbReference type="EMBL" id="ONK64641.1"/>
    </source>
</evidence>